<comment type="caution">
    <text evidence="3">The sequence shown here is derived from an EMBL/GenBank/DDBJ whole genome shotgun (WGS) entry which is preliminary data.</text>
</comment>
<feature type="domain" description="YCII-related" evidence="2">
    <location>
        <begin position="4"/>
        <end position="86"/>
    </location>
</feature>
<dbReference type="AlphaFoldDB" id="A0A2W5KKS4"/>
<dbReference type="EMBL" id="QFOZ01000001">
    <property type="protein sequence ID" value="PZP89839.1"/>
    <property type="molecule type" value="Genomic_DNA"/>
</dbReference>
<evidence type="ECO:0000256" key="1">
    <source>
        <dbReference type="ARBA" id="ARBA00007689"/>
    </source>
</evidence>
<dbReference type="Proteomes" id="UP000248606">
    <property type="component" value="Unassembled WGS sequence"/>
</dbReference>
<sequence>MSVFVFRYVYDDANAAMMDKLRPQHRAYLGEGAQRDIVLASGPLTDGSGALILVKAQDKDDALHFMNHDPFYVNGMVAERFCDEWKSVIGAFTDC</sequence>
<accession>A0A2W5KKS4</accession>
<dbReference type="PANTHER" id="PTHR37828:SF1">
    <property type="entry name" value="YCII-RELATED DOMAIN-CONTAINING PROTEIN"/>
    <property type="match status" value="1"/>
</dbReference>
<evidence type="ECO:0000259" key="2">
    <source>
        <dbReference type="Pfam" id="PF03795"/>
    </source>
</evidence>
<dbReference type="Pfam" id="PF03795">
    <property type="entry name" value="YCII"/>
    <property type="match status" value="1"/>
</dbReference>
<evidence type="ECO:0000313" key="3">
    <source>
        <dbReference type="EMBL" id="PZP89839.1"/>
    </source>
</evidence>
<proteinExistence type="inferred from homology"/>
<dbReference type="PANTHER" id="PTHR37828">
    <property type="entry name" value="GSR2449 PROTEIN"/>
    <property type="match status" value="1"/>
</dbReference>
<dbReference type="SUPFAM" id="SSF54909">
    <property type="entry name" value="Dimeric alpha+beta barrel"/>
    <property type="match status" value="1"/>
</dbReference>
<comment type="similarity">
    <text evidence="1">Belongs to the YciI family.</text>
</comment>
<organism evidence="3 4">
    <name type="scientific">Lawsonella clevelandensis</name>
    <dbReference type="NCBI Taxonomy" id="1528099"/>
    <lineage>
        <taxon>Bacteria</taxon>
        <taxon>Bacillati</taxon>
        <taxon>Actinomycetota</taxon>
        <taxon>Actinomycetes</taxon>
        <taxon>Mycobacteriales</taxon>
        <taxon>Lawsonellaceae</taxon>
        <taxon>Lawsonella</taxon>
    </lineage>
</organism>
<dbReference type="RefSeq" id="WP_187398171.1">
    <property type="nucleotide sequence ID" value="NZ_CAKZIO010000003.1"/>
</dbReference>
<evidence type="ECO:0000313" key="4">
    <source>
        <dbReference type="Proteomes" id="UP000248606"/>
    </source>
</evidence>
<dbReference type="InterPro" id="IPR011008">
    <property type="entry name" value="Dimeric_a/b-barrel"/>
</dbReference>
<dbReference type="Gene3D" id="3.30.70.1060">
    <property type="entry name" value="Dimeric alpha+beta barrel"/>
    <property type="match status" value="1"/>
</dbReference>
<dbReference type="InterPro" id="IPR005545">
    <property type="entry name" value="YCII"/>
</dbReference>
<reference evidence="3 4" key="1">
    <citation type="submission" date="2017-08" db="EMBL/GenBank/DDBJ databases">
        <title>Infants hospitalized years apart are colonized by the same room-sourced microbial strains.</title>
        <authorList>
            <person name="Brooks B."/>
            <person name="Olm M.R."/>
            <person name="Firek B.A."/>
            <person name="Baker R."/>
            <person name="Thomas B.C."/>
            <person name="Morowitz M.J."/>
            <person name="Banfield J.F."/>
        </authorList>
    </citation>
    <scope>NUCLEOTIDE SEQUENCE [LARGE SCALE GENOMIC DNA]</scope>
    <source>
        <strain evidence="3">S2_006_000_R1_57</strain>
    </source>
</reference>
<protein>
    <recommendedName>
        <fullName evidence="2">YCII-related domain-containing protein</fullName>
    </recommendedName>
</protein>
<gene>
    <name evidence="3" type="ORF">DI579_01375</name>
</gene>
<name>A0A2W5KKS4_9ACTN</name>